<reference evidence="4" key="2">
    <citation type="submission" date="2018-11" db="EMBL/GenBank/DDBJ databases">
        <title>Proposal to divide the Flavobacteriaceae and reorganize its genera based on Amino Acid Identity values calculated from whole genome sequences.</title>
        <authorList>
            <person name="Nicholson A.C."/>
            <person name="Gulvik C.A."/>
            <person name="Whitney A.M."/>
            <person name="Humrighouse B.W."/>
            <person name="Bell M."/>
            <person name="Holmes B."/>
            <person name="Steigerwalt A."/>
            <person name="Villarma A."/>
            <person name="Sheth M."/>
            <person name="Batra D."/>
            <person name="Pryor J."/>
            <person name="Bernardet J.-F."/>
            <person name="Hugo C."/>
            <person name="Kampfer P."/>
            <person name="Newman J."/>
            <person name="Mcquiston J."/>
        </authorList>
    </citation>
    <scope>NUCLEOTIDE SEQUENCE [LARGE SCALE GENOMIC DNA]</scope>
    <source>
        <strain evidence="4">DSM 22165</strain>
    </source>
</reference>
<evidence type="ECO:0000313" key="3">
    <source>
        <dbReference type="EMBL" id="ROI13688.1"/>
    </source>
</evidence>
<dbReference type="RefSeq" id="WP_123281274.1">
    <property type="nucleotide sequence ID" value="NZ_RJTU01000048.1"/>
</dbReference>
<comment type="caution">
    <text evidence="3">The sequence shown here is derived from an EMBL/GenBank/DDBJ whole genome shotgun (WGS) entry which is preliminary data.</text>
</comment>
<dbReference type="Pfam" id="PF17517">
    <property type="entry name" value="IgGFc_binding"/>
    <property type="match status" value="1"/>
</dbReference>
<sequence>MKKAFLFLLVFIISVNSYAQMDTEHWFAPMGNNTTLPSTYQSIYLSTKETVPFEVKIYNGNTLLGTKSISKGKSEIFDIPRQYIITDDKADRMVVLNKGLHLVGEKKYFANLRFSVTNHAEIVTSKGLAGLGKEFYLGMPQVNFGTQAFISNHTASVIATENSTTVTLSGYEPSLVFTNDSSPLSTEKTIILNKGESYIFEIENNQNFWKGLIGAKITSDKAISVSCGSFSGRIADTGVDIFMDQSIPVEKTGREFIVMSGNGRIPSIMEQTLVIATDDNTQIFLNNNRSSVPDYTISKAGDSLFIKSEKYFPVSVQDNLYGLHITTSKNVYIYQLLAGSSLREEASGGMNLIPALSCFLPSKIEELNDVDKNQVYTSSEGNVTNHSEVKINIIAQANADIYVNDTKAGLLGPYPVLGSSDWEVYTLLGAKGNITVESKNGKAVTAGIAGGSTNVGFGGYFAGFSSVPAISKTGDCAKGQQLVVDDIYDIFEWTYSPDDTVGSYVPYPGNSYSINPGGKFGYYKCTVTKTSCSPLPITTKSFKYLKCTEVTAVDMDTIGNCKSIPVIIPAFKKDPSIIIDTSKTFISQKPAEGVAYVDASGAVHFDASGSTLEQVTFKYYFEGFGAFPDSEEVTVTVNIAQIKLKNTEQTQCLNDKGEGIYNLKFAFETVNPDPYKTYSYYSDSGLTQKIPDVLTESYPSKPDNKIYVVVTNLYDCDNRNKPAEILLKTFELPTINTIEVSGTDSVTINVSQGTPGYYFYIKKNGKETDFIPESAYTYFDKLPARLPINDGKGSYRVYVKSADNCSPVSQNFSVIGISNIITPNDDGANDSIDYSDLMTKLDPRFEVYDRNGKVVFRGSQENRYIWNGKSAGRELPTSSYWYLLEWNESSTSQRTQKSGWILLKNRN</sequence>
<dbReference type="InterPro" id="IPR026341">
    <property type="entry name" value="T9SS_type_B"/>
</dbReference>
<dbReference type="AlphaFoldDB" id="A0A3N0X8P1"/>
<feature type="signal peptide" evidence="1">
    <location>
        <begin position="1"/>
        <end position="19"/>
    </location>
</feature>
<organism evidence="3 4">
    <name type="scientific">Epilithonimonas hominis</name>
    <dbReference type="NCBI Taxonomy" id="420404"/>
    <lineage>
        <taxon>Bacteria</taxon>
        <taxon>Pseudomonadati</taxon>
        <taxon>Bacteroidota</taxon>
        <taxon>Flavobacteriia</taxon>
        <taxon>Flavobacteriales</taxon>
        <taxon>Weeksellaceae</taxon>
        <taxon>Chryseobacterium group</taxon>
        <taxon>Epilithonimonas</taxon>
    </lineage>
</organism>
<dbReference type="Proteomes" id="UP000267623">
    <property type="component" value="Unassembled WGS sequence"/>
</dbReference>
<dbReference type="InterPro" id="IPR035234">
    <property type="entry name" value="IgGFc-bd_N"/>
</dbReference>
<protein>
    <submittedName>
        <fullName evidence="3">Gliding motility-associated C-terminal domain-containing protein</fullName>
    </submittedName>
</protein>
<dbReference type="NCBIfam" id="TIGR04131">
    <property type="entry name" value="Bac_Flav_CTERM"/>
    <property type="match status" value="1"/>
</dbReference>
<keyword evidence="1" id="KW-0732">Signal</keyword>
<accession>A0A3N0X8P1</accession>
<dbReference type="Pfam" id="PF13585">
    <property type="entry name" value="CHU_C"/>
    <property type="match status" value="1"/>
</dbReference>
<evidence type="ECO:0000259" key="2">
    <source>
        <dbReference type="Pfam" id="PF17517"/>
    </source>
</evidence>
<proteinExistence type="predicted"/>
<name>A0A3N0X8P1_9FLAO</name>
<feature type="domain" description="IgGFc-binding protein N-terminal" evidence="2">
    <location>
        <begin position="130"/>
        <end position="445"/>
    </location>
</feature>
<dbReference type="EMBL" id="RJTU01000048">
    <property type="protein sequence ID" value="ROI13688.1"/>
    <property type="molecule type" value="Genomic_DNA"/>
</dbReference>
<evidence type="ECO:0000313" key="4">
    <source>
        <dbReference type="Proteomes" id="UP000267623"/>
    </source>
</evidence>
<feature type="chain" id="PRO_5018091397" evidence="1">
    <location>
        <begin position="20"/>
        <end position="907"/>
    </location>
</feature>
<gene>
    <name evidence="3" type="ORF">EGH73_07180</name>
</gene>
<reference evidence="4" key="1">
    <citation type="submission" date="2018-11" db="EMBL/GenBank/DDBJ databases">
        <title>Proposal to divide the Flavobacteriaceae and reorganize its genera based on Amino Acid Identity values calculated from whole genome sequences.</title>
        <authorList>
            <person name="Nicholson A.C."/>
            <person name="Gulvik C.A."/>
            <person name="Whitney A.M."/>
            <person name="Humrighouse B.W."/>
            <person name="Bell M."/>
            <person name="Holmes B."/>
            <person name="Steigerwalt A."/>
            <person name="Villarma A."/>
            <person name="Sheth M."/>
            <person name="Batra D."/>
            <person name="Pryor J."/>
            <person name="Bernardet J.-F."/>
            <person name="Hugo C."/>
            <person name="Kampfer P."/>
            <person name="Newman J."/>
            <person name="Mcquiston J.R."/>
        </authorList>
    </citation>
    <scope>NUCLEOTIDE SEQUENCE [LARGE SCALE GENOMIC DNA]</scope>
    <source>
        <strain evidence="4">DSM 22165</strain>
    </source>
</reference>
<evidence type="ECO:0000256" key="1">
    <source>
        <dbReference type="SAM" id="SignalP"/>
    </source>
</evidence>